<dbReference type="EMBL" id="PIPN01000003">
    <property type="protein sequence ID" value="RUO29907.1"/>
    <property type="molecule type" value="Genomic_DNA"/>
</dbReference>
<evidence type="ECO:0008006" key="3">
    <source>
        <dbReference type="Google" id="ProtNLM"/>
    </source>
</evidence>
<comment type="caution">
    <text evidence="1">The sequence shown here is derived from an EMBL/GenBank/DDBJ whole genome shotgun (WGS) entry which is preliminary data.</text>
</comment>
<evidence type="ECO:0000313" key="1">
    <source>
        <dbReference type="EMBL" id="RUO29907.1"/>
    </source>
</evidence>
<evidence type="ECO:0000313" key="2">
    <source>
        <dbReference type="Proteomes" id="UP000287410"/>
    </source>
</evidence>
<accession>A0ABY0BYX3</accession>
<reference evidence="1 2" key="1">
    <citation type="journal article" date="2018" name="Front. Microbiol.">
        <title>Genome-Based Analysis Reveals the Taxonomy and Diversity of the Family Idiomarinaceae.</title>
        <authorList>
            <person name="Liu Y."/>
            <person name="Lai Q."/>
            <person name="Shao Z."/>
        </authorList>
    </citation>
    <scope>NUCLEOTIDE SEQUENCE [LARGE SCALE GENOMIC DNA]</scope>
    <source>
        <strain evidence="1 2">GBSy1</strain>
    </source>
</reference>
<gene>
    <name evidence="1" type="ORF">CWE12_08030</name>
</gene>
<sequence length="149" mass="17049">MLISAIFMLVWVPVFSRPLIELDQRLTHARRVQHFYQLAGWLDGELRRTVDAGQINWQWSAATQCLLLGDELGLRLRDGHLQWRGGNRSCSDGYWSNLNESAHAYIESFVFTLNTTEPTPQAFVSIAGRVGDDLLNWRVRIDGQLSVSY</sequence>
<protein>
    <recommendedName>
        <fullName evidence="3">General secretion pathway GspH domain-containing protein</fullName>
    </recommendedName>
</protein>
<dbReference type="Proteomes" id="UP000287410">
    <property type="component" value="Unassembled WGS sequence"/>
</dbReference>
<proteinExistence type="predicted"/>
<name>A0ABY0BYX3_9GAMM</name>
<keyword evidence="2" id="KW-1185">Reference proteome</keyword>
<organism evidence="1 2">
    <name type="scientific">Aliidiomarina sedimenti</name>
    <dbReference type="NCBI Taxonomy" id="1933879"/>
    <lineage>
        <taxon>Bacteria</taxon>
        <taxon>Pseudomonadati</taxon>
        <taxon>Pseudomonadota</taxon>
        <taxon>Gammaproteobacteria</taxon>
        <taxon>Alteromonadales</taxon>
        <taxon>Idiomarinaceae</taxon>
        <taxon>Aliidiomarina</taxon>
    </lineage>
</organism>